<dbReference type="KEGG" id="abat:CFX1CAM_0997"/>
<proteinExistence type="predicted"/>
<dbReference type="RefSeq" id="WP_087861943.1">
    <property type="nucleotide sequence ID" value="NZ_LT859958.1"/>
</dbReference>
<organism evidence="2 3">
    <name type="scientific">Candidatus Brevifilum fermentans</name>
    <dbReference type="NCBI Taxonomy" id="1986204"/>
    <lineage>
        <taxon>Bacteria</taxon>
        <taxon>Bacillati</taxon>
        <taxon>Chloroflexota</taxon>
        <taxon>Anaerolineae</taxon>
        <taxon>Anaerolineales</taxon>
        <taxon>Anaerolineaceae</taxon>
        <taxon>Candidatus Brevifilum</taxon>
    </lineage>
</organism>
<dbReference type="Gene3D" id="3.40.710.10">
    <property type="entry name" value="DD-peptidase/beta-lactamase superfamily"/>
    <property type="match status" value="1"/>
</dbReference>
<accession>A0A1Y6K2X6</accession>
<dbReference type="InterPro" id="IPR000871">
    <property type="entry name" value="Beta-lactam_class-A"/>
</dbReference>
<dbReference type="Pfam" id="PF13354">
    <property type="entry name" value="Beta-lactamase2"/>
    <property type="match status" value="1"/>
</dbReference>
<protein>
    <recommendedName>
        <fullName evidence="1">Beta-lactamase class A catalytic domain-containing protein</fullName>
    </recommendedName>
</protein>
<evidence type="ECO:0000313" key="2">
    <source>
        <dbReference type="EMBL" id="SMX54062.1"/>
    </source>
</evidence>
<dbReference type="AlphaFoldDB" id="A0A1Y6K2X6"/>
<dbReference type="PANTHER" id="PTHR35333:SF3">
    <property type="entry name" value="BETA-LACTAMASE-TYPE TRANSPEPTIDASE FOLD CONTAINING PROTEIN"/>
    <property type="match status" value="1"/>
</dbReference>
<name>A0A1Y6K2X6_9CHLR</name>
<dbReference type="GO" id="GO:0046677">
    <property type="term" value="P:response to antibiotic"/>
    <property type="evidence" value="ECO:0007669"/>
    <property type="project" value="InterPro"/>
</dbReference>
<dbReference type="PANTHER" id="PTHR35333">
    <property type="entry name" value="BETA-LACTAMASE"/>
    <property type="match status" value="1"/>
</dbReference>
<dbReference type="GO" id="GO:0030655">
    <property type="term" value="P:beta-lactam antibiotic catabolic process"/>
    <property type="evidence" value="ECO:0007669"/>
    <property type="project" value="InterPro"/>
</dbReference>
<dbReference type="OrthoDB" id="138826at2"/>
<gene>
    <name evidence="2" type="ORF">CFX1CAM_0997</name>
</gene>
<dbReference type="SUPFAM" id="SSF56601">
    <property type="entry name" value="beta-lactamase/transpeptidase-like"/>
    <property type="match status" value="1"/>
</dbReference>
<dbReference type="EMBL" id="LT859958">
    <property type="protein sequence ID" value="SMX54062.1"/>
    <property type="molecule type" value="Genomic_DNA"/>
</dbReference>
<evidence type="ECO:0000313" key="3">
    <source>
        <dbReference type="Proteomes" id="UP000195514"/>
    </source>
</evidence>
<dbReference type="InterPro" id="IPR045155">
    <property type="entry name" value="Beta-lactam_cat"/>
</dbReference>
<dbReference type="InterPro" id="IPR012338">
    <property type="entry name" value="Beta-lactam/transpept-like"/>
</dbReference>
<reference evidence="3" key="1">
    <citation type="submission" date="2017-05" db="EMBL/GenBank/DDBJ databases">
        <authorList>
            <person name="Kirkegaard R."/>
            <person name="Mcilroy J S."/>
        </authorList>
    </citation>
    <scope>NUCLEOTIDE SEQUENCE [LARGE SCALE GENOMIC DNA]</scope>
</reference>
<dbReference type="Proteomes" id="UP000195514">
    <property type="component" value="Chromosome I"/>
</dbReference>
<sequence>MKQKHRFPLFRWAAILISFLTLILTTIQLIEYSRLRNNFPQGMQVGDVPIGGLNYAQAAERLFMVYRSPIEIVYDGHPIQIRPAVLGFEPQVDHMLAVADNQRVTEPFWAGFWNFLWQREIKVIKVPLSASYEEKRIRDYLVTEISARYDAPAIPPMPIAGTDQFAEGVSGTSLDIDRATLQTLDALKSPSSRRVNLALNKTSIPRPSLPDLEIMVRQIIEVSGFDGVVEVYMQDLGSTRNLLLAHRGDEEKLAPNIAFSSWSLVKIPLMVTAFRTMEEPYPEEVITLMEEMIQQSDNASTDQLAMMVIDANLSPLIVTADMHRLGLENTFWAGHFYLGAPLLQTFKTPANQRTDVDTQPDRYNQTTAADMGMLMEDIYLCAERAGGSLIAAFPDEISQRKCQQMIDIMLFNKIGVLIQAGVPSGTRIAHKHGWAIETDGLVHTYGNAALIYSPGGNYVLTIFAHHPVQAVFDPVNILFANISSAIYNFFNN</sequence>
<keyword evidence="3" id="KW-1185">Reference proteome</keyword>
<dbReference type="GO" id="GO:0008800">
    <property type="term" value="F:beta-lactamase activity"/>
    <property type="evidence" value="ECO:0007669"/>
    <property type="project" value="InterPro"/>
</dbReference>
<evidence type="ECO:0000259" key="1">
    <source>
        <dbReference type="Pfam" id="PF13354"/>
    </source>
</evidence>
<feature type="domain" description="Beta-lactamase class A catalytic" evidence="1">
    <location>
        <begin position="285"/>
        <end position="463"/>
    </location>
</feature>